<dbReference type="Gene3D" id="3.40.50.300">
    <property type="entry name" value="P-loop containing nucleotide triphosphate hydrolases"/>
    <property type="match status" value="1"/>
</dbReference>
<feature type="coiled-coil region" evidence="2">
    <location>
        <begin position="22"/>
        <end position="49"/>
    </location>
</feature>
<dbReference type="PANTHER" id="PTHR33463:SF198">
    <property type="entry name" value="RPP4C3"/>
    <property type="match status" value="1"/>
</dbReference>
<dbReference type="Pfam" id="PF00931">
    <property type="entry name" value="NB-ARC"/>
    <property type="match status" value="1"/>
</dbReference>
<dbReference type="AlphaFoldDB" id="A0A6N2AWA5"/>
<dbReference type="InterPro" id="IPR027417">
    <property type="entry name" value="P-loop_NTPase"/>
</dbReference>
<dbReference type="InterPro" id="IPR050905">
    <property type="entry name" value="Plant_NBS-LRR"/>
</dbReference>
<protein>
    <recommendedName>
        <fullName evidence="3">NB-ARC domain-containing protein</fullName>
    </recommendedName>
</protein>
<sequence>IERGIGYLFYYKSNIRCMHKECEKLKNIKSKVQERAEVARRNLQRISHNGEAWLTNVDTTTEYVETVRQGTTEVERGCFYGWCPNLKSRYSLSRRAKKITLELIQLQSEGTNPNSLSFDCPKFLKDEVMASLKDDGVTLIGICGMGGVGKTTLAENIRQKAKQERMFNDVVIVIVSQQSNPKRIQGVIGRGAGLTLEGDDMLSRGDRLCTRLVEHNSRILIIYMSAVILLVQAANFKLSKVWTVSPNKTTC</sequence>
<evidence type="ECO:0000313" key="4">
    <source>
        <dbReference type="EMBL" id="TMW85884.1"/>
    </source>
</evidence>
<dbReference type="PANTHER" id="PTHR33463">
    <property type="entry name" value="NB-ARC DOMAIN-CONTAINING PROTEIN-RELATED"/>
    <property type="match status" value="1"/>
</dbReference>
<keyword evidence="1" id="KW-0611">Plant defense</keyword>
<keyword evidence="2" id="KW-0175">Coiled coil</keyword>
<evidence type="ECO:0000256" key="1">
    <source>
        <dbReference type="ARBA" id="ARBA00022821"/>
    </source>
</evidence>
<dbReference type="InterPro" id="IPR002182">
    <property type="entry name" value="NB-ARC"/>
</dbReference>
<gene>
    <name evidence="4" type="ORF">EJD97_022333</name>
</gene>
<name>A0A6N2AWA5_SOLCI</name>
<organism evidence="4">
    <name type="scientific">Solanum chilense</name>
    <name type="common">Tomato</name>
    <name type="synonym">Lycopersicon chilense</name>
    <dbReference type="NCBI Taxonomy" id="4083"/>
    <lineage>
        <taxon>Eukaryota</taxon>
        <taxon>Viridiplantae</taxon>
        <taxon>Streptophyta</taxon>
        <taxon>Embryophyta</taxon>
        <taxon>Tracheophyta</taxon>
        <taxon>Spermatophyta</taxon>
        <taxon>Magnoliopsida</taxon>
        <taxon>eudicotyledons</taxon>
        <taxon>Gunneridae</taxon>
        <taxon>Pentapetalae</taxon>
        <taxon>asterids</taxon>
        <taxon>lamiids</taxon>
        <taxon>Solanales</taxon>
        <taxon>Solanaceae</taxon>
        <taxon>Solanoideae</taxon>
        <taxon>Solaneae</taxon>
        <taxon>Solanum</taxon>
        <taxon>Solanum subgen. Lycopersicon</taxon>
    </lineage>
</organism>
<accession>A0A6N2AWA5</accession>
<dbReference type="GO" id="GO:0043531">
    <property type="term" value="F:ADP binding"/>
    <property type="evidence" value="ECO:0007669"/>
    <property type="project" value="InterPro"/>
</dbReference>
<dbReference type="EMBL" id="RXGB01007026">
    <property type="protein sequence ID" value="TMW85884.1"/>
    <property type="molecule type" value="Genomic_DNA"/>
</dbReference>
<evidence type="ECO:0000259" key="3">
    <source>
        <dbReference type="Pfam" id="PF00931"/>
    </source>
</evidence>
<evidence type="ECO:0000256" key="2">
    <source>
        <dbReference type="SAM" id="Coils"/>
    </source>
</evidence>
<feature type="non-terminal residue" evidence="4">
    <location>
        <position position="1"/>
    </location>
</feature>
<feature type="domain" description="NB-ARC" evidence="3">
    <location>
        <begin position="125"/>
        <end position="215"/>
    </location>
</feature>
<dbReference type="SUPFAM" id="SSF52540">
    <property type="entry name" value="P-loop containing nucleoside triphosphate hydrolases"/>
    <property type="match status" value="1"/>
</dbReference>
<reference evidence="4" key="1">
    <citation type="submission" date="2019-05" db="EMBL/GenBank/DDBJ databases">
        <title>The de novo reference genome and transcriptome assemblies of the wild tomato species Solanum chilense.</title>
        <authorList>
            <person name="Stam R."/>
            <person name="Nosenko T."/>
            <person name="Hoerger A.C."/>
            <person name="Stephan W."/>
            <person name="Seidel M.A."/>
            <person name="Kuhn J.M.M."/>
            <person name="Haberer G."/>
            <person name="Tellier A."/>
        </authorList>
    </citation>
    <scope>NUCLEOTIDE SEQUENCE</scope>
    <source>
        <tissue evidence="4">Mature leaves</tissue>
    </source>
</reference>
<proteinExistence type="predicted"/>
<comment type="caution">
    <text evidence="4">The sequence shown here is derived from an EMBL/GenBank/DDBJ whole genome shotgun (WGS) entry which is preliminary data.</text>
</comment>